<evidence type="ECO:0000313" key="2">
    <source>
        <dbReference type="EMBL" id="ACM31996.1"/>
    </source>
</evidence>
<proteinExistence type="inferred from homology"/>
<name>A0A9J9QDK3_ACIET</name>
<dbReference type="RefSeq" id="WP_012655546.1">
    <property type="nucleotide sequence ID" value="NC_011992.1"/>
</dbReference>
<comment type="similarity">
    <text evidence="1">Belongs to the ROK (NagC/XylR) family.</text>
</comment>
<dbReference type="InterPro" id="IPR000600">
    <property type="entry name" value="ROK"/>
</dbReference>
<dbReference type="SUPFAM" id="SSF53067">
    <property type="entry name" value="Actin-like ATPase domain"/>
    <property type="match status" value="1"/>
</dbReference>
<accession>A0A9J9QDK3</accession>
<dbReference type="Proteomes" id="UP000000450">
    <property type="component" value="Chromosome"/>
</dbReference>
<dbReference type="AlphaFoldDB" id="A0A9J9QDK3"/>
<evidence type="ECO:0000256" key="1">
    <source>
        <dbReference type="ARBA" id="ARBA00006479"/>
    </source>
</evidence>
<dbReference type="InterPro" id="IPR043129">
    <property type="entry name" value="ATPase_NBD"/>
</dbReference>
<dbReference type="PANTHER" id="PTHR18964:SF149">
    <property type="entry name" value="BIFUNCTIONAL UDP-N-ACETYLGLUCOSAMINE 2-EPIMERASE_N-ACETYLMANNOSAMINE KINASE"/>
    <property type="match status" value="1"/>
</dbReference>
<organism evidence="2 3">
    <name type="scientific">Acidovorax ebreus (strain TPSY)</name>
    <name type="common">Diaphorobacter sp. (strain TPSY)</name>
    <dbReference type="NCBI Taxonomy" id="535289"/>
    <lineage>
        <taxon>Bacteria</taxon>
        <taxon>Pseudomonadati</taxon>
        <taxon>Pseudomonadota</taxon>
        <taxon>Betaproteobacteria</taxon>
        <taxon>Burkholderiales</taxon>
        <taxon>Comamonadaceae</taxon>
        <taxon>Diaphorobacter</taxon>
    </lineage>
</organism>
<evidence type="ECO:0000313" key="3">
    <source>
        <dbReference type="Proteomes" id="UP000000450"/>
    </source>
</evidence>
<dbReference type="KEGG" id="dia:Dtpsy_0516"/>
<protein>
    <submittedName>
        <fullName evidence="2">ROK family protein</fullName>
    </submittedName>
</protein>
<dbReference type="PANTHER" id="PTHR18964">
    <property type="entry name" value="ROK (REPRESSOR, ORF, KINASE) FAMILY"/>
    <property type="match status" value="1"/>
</dbReference>
<reference evidence="2 3" key="1">
    <citation type="journal article" date="2010" name="J. Bacteriol.">
        <title>Completed genome sequence of the anaerobic iron-oxidizing bacterium Acidovorax ebreus strain TPSY.</title>
        <authorList>
            <person name="Byrne-Bailey K.G."/>
            <person name="Weber K.A."/>
            <person name="Chair A.H."/>
            <person name="Bose S."/>
            <person name="Knox T."/>
            <person name="Spanbauer T.L."/>
            <person name="Chertkov O."/>
            <person name="Coates J.D."/>
        </authorList>
    </citation>
    <scope>NUCLEOTIDE SEQUENCE [LARGE SCALE GENOMIC DNA]</scope>
    <source>
        <strain evidence="2 3">TPSY</strain>
    </source>
</reference>
<dbReference type="Gene3D" id="3.30.420.40">
    <property type="match status" value="2"/>
</dbReference>
<dbReference type="Pfam" id="PF00480">
    <property type="entry name" value="ROK"/>
    <property type="match status" value="1"/>
</dbReference>
<gene>
    <name evidence="2" type="ordered locus">Dtpsy_0516</name>
</gene>
<sequence length="336" mass="34036">MMGPMPQQLPTSQSPGLHAGVDIGGTKVAVCLADPANGSGPPVLLTRMAEPTAKAGAPDALAQQVLRLLDAACTQQGITRSDLAGVGVASCGPFVRHAGMVEVVNPNICGGLAGAPRGLGNDWTRVPLQAPLAQALRADRVHVANDAVAALQAERLWGALRGEDDCAYVTWSTGIGVGLCVDGCVLRGKNGNAGHAGHSYVGDPDAGSDVALCGCGNQGDVESLVAGSALPRRLGREAPALMAAADAGDAAALAEVQALCVLMGRLLYNLVATLDLRRISLGGAVFLHHQALLLPLLRAQLARYFPALTAGVELVPAGLGGQVGDYAALALLQQPG</sequence>
<keyword evidence="3" id="KW-1185">Reference proteome</keyword>
<dbReference type="EMBL" id="CP001392">
    <property type="protein sequence ID" value="ACM31996.1"/>
    <property type="molecule type" value="Genomic_DNA"/>
</dbReference>